<dbReference type="RefSeq" id="WP_183559310.1">
    <property type="nucleotide sequence ID" value="NZ_CBCSLB010000009.1"/>
</dbReference>
<dbReference type="Pfam" id="PF13377">
    <property type="entry name" value="Peripla_BP_3"/>
    <property type="match status" value="1"/>
</dbReference>
<feature type="domain" description="HTH lacI-type" evidence="4">
    <location>
        <begin position="3"/>
        <end position="57"/>
    </location>
</feature>
<sequence length="334" mass="38132">MKSTIRDVAKYANVSISTVSRVMNAPDTVVEEKRVKVLEAIEVLQYQPNGFARGLIYKKSDTLGVMIPDIENPYYAGLIRGMQDAAVMLNHSLMICNTDRDKKRTIAYVQTFFEKQVDGIIFTSDSLHEEYYEEMQRYRLPFVLASTNAPEYDIPSVDIDDEQGAYEAVKHLIELGHRRIGMISFPLGHTISGEPRYAGYKKALLEFGIVHNTDEIEFAEHRFEHAYEASERLFARCSELTAIFAASDEFAMGVISYLRDHGKSVPDRMSVIGFDNIRMAQMFIPKLTTIDQPTYDIGYRSVEKLHELITNGEVAVLREKLPHQLVIRESTRMI</sequence>
<dbReference type="SUPFAM" id="SSF47413">
    <property type="entry name" value="lambda repressor-like DNA-binding domains"/>
    <property type="match status" value="1"/>
</dbReference>
<evidence type="ECO:0000256" key="1">
    <source>
        <dbReference type="ARBA" id="ARBA00023015"/>
    </source>
</evidence>
<evidence type="ECO:0000259" key="4">
    <source>
        <dbReference type="PROSITE" id="PS50932"/>
    </source>
</evidence>
<dbReference type="SUPFAM" id="SSF53822">
    <property type="entry name" value="Periplasmic binding protein-like I"/>
    <property type="match status" value="1"/>
</dbReference>
<proteinExistence type="predicted"/>
<evidence type="ECO:0000313" key="6">
    <source>
        <dbReference type="Proteomes" id="UP000518605"/>
    </source>
</evidence>
<protein>
    <submittedName>
        <fullName evidence="5">LacI family transcriptional regulator</fullName>
    </submittedName>
</protein>
<dbReference type="PANTHER" id="PTHR30146">
    <property type="entry name" value="LACI-RELATED TRANSCRIPTIONAL REPRESSOR"/>
    <property type="match status" value="1"/>
</dbReference>
<gene>
    <name evidence="5" type="ORF">FHS16_000942</name>
</gene>
<dbReference type="PROSITE" id="PS50932">
    <property type="entry name" value="HTH_LACI_2"/>
    <property type="match status" value="1"/>
</dbReference>
<dbReference type="InterPro" id="IPR046335">
    <property type="entry name" value="LacI/GalR-like_sensor"/>
</dbReference>
<keyword evidence="2" id="KW-0238">DNA-binding</keyword>
<evidence type="ECO:0000256" key="3">
    <source>
        <dbReference type="ARBA" id="ARBA00023163"/>
    </source>
</evidence>
<dbReference type="InterPro" id="IPR028082">
    <property type="entry name" value="Peripla_BP_I"/>
</dbReference>
<dbReference type="Gene3D" id="1.10.260.40">
    <property type="entry name" value="lambda repressor-like DNA-binding domains"/>
    <property type="match status" value="1"/>
</dbReference>
<dbReference type="SMART" id="SM00354">
    <property type="entry name" value="HTH_LACI"/>
    <property type="match status" value="1"/>
</dbReference>
<dbReference type="Proteomes" id="UP000518605">
    <property type="component" value="Unassembled WGS sequence"/>
</dbReference>
<keyword evidence="6" id="KW-1185">Reference proteome</keyword>
<reference evidence="5 6" key="1">
    <citation type="submission" date="2020-08" db="EMBL/GenBank/DDBJ databases">
        <title>Genomic Encyclopedia of Type Strains, Phase III (KMG-III): the genomes of soil and plant-associated and newly described type strains.</title>
        <authorList>
            <person name="Whitman W."/>
        </authorList>
    </citation>
    <scope>NUCLEOTIDE SEQUENCE [LARGE SCALE GENOMIC DNA]</scope>
    <source>
        <strain evidence="5 6">CECT 8234</strain>
    </source>
</reference>
<evidence type="ECO:0000256" key="2">
    <source>
        <dbReference type="ARBA" id="ARBA00023125"/>
    </source>
</evidence>
<dbReference type="CDD" id="cd01392">
    <property type="entry name" value="HTH_LacI"/>
    <property type="match status" value="1"/>
</dbReference>
<dbReference type="Gene3D" id="3.40.50.2300">
    <property type="match status" value="2"/>
</dbReference>
<dbReference type="EMBL" id="JACHXW010000002">
    <property type="protein sequence ID" value="MBB3150908.1"/>
    <property type="molecule type" value="Genomic_DNA"/>
</dbReference>
<dbReference type="GO" id="GO:0003700">
    <property type="term" value="F:DNA-binding transcription factor activity"/>
    <property type="evidence" value="ECO:0007669"/>
    <property type="project" value="TreeGrafter"/>
</dbReference>
<dbReference type="PRINTS" id="PR00036">
    <property type="entry name" value="HTHLACI"/>
</dbReference>
<accession>A0A7W5G930</accession>
<keyword evidence="3" id="KW-0804">Transcription</keyword>
<keyword evidence="1" id="KW-0805">Transcription regulation</keyword>
<comment type="caution">
    <text evidence="5">The sequence shown here is derived from an EMBL/GenBank/DDBJ whole genome shotgun (WGS) entry which is preliminary data.</text>
</comment>
<dbReference type="InterPro" id="IPR010982">
    <property type="entry name" value="Lambda_DNA-bd_dom_sf"/>
</dbReference>
<dbReference type="AlphaFoldDB" id="A0A7W5G930"/>
<dbReference type="PROSITE" id="PS00356">
    <property type="entry name" value="HTH_LACI_1"/>
    <property type="match status" value="1"/>
</dbReference>
<dbReference type="Pfam" id="PF00356">
    <property type="entry name" value="LacI"/>
    <property type="match status" value="1"/>
</dbReference>
<dbReference type="InterPro" id="IPR000843">
    <property type="entry name" value="HTH_LacI"/>
</dbReference>
<dbReference type="GO" id="GO:0000976">
    <property type="term" value="F:transcription cis-regulatory region binding"/>
    <property type="evidence" value="ECO:0007669"/>
    <property type="project" value="TreeGrafter"/>
</dbReference>
<dbReference type="CDD" id="cd19975">
    <property type="entry name" value="PBP1_CcpA-like"/>
    <property type="match status" value="1"/>
</dbReference>
<organism evidence="5 6">
    <name type="scientific">Paenibacillus endophyticus</name>
    <dbReference type="NCBI Taxonomy" id="1294268"/>
    <lineage>
        <taxon>Bacteria</taxon>
        <taxon>Bacillati</taxon>
        <taxon>Bacillota</taxon>
        <taxon>Bacilli</taxon>
        <taxon>Bacillales</taxon>
        <taxon>Paenibacillaceae</taxon>
        <taxon>Paenibacillus</taxon>
    </lineage>
</organism>
<dbReference type="PANTHER" id="PTHR30146:SF150">
    <property type="entry name" value="ARABINOSE METABOLISM TRANSCRIPTIONAL REPRESSOR"/>
    <property type="match status" value="1"/>
</dbReference>
<evidence type="ECO:0000313" key="5">
    <source>
        <dbReference type="EMBL" id="MBB3150908.1"/>
    </source>
</evidence>
<name>A0A7W5G930_9BACL</name>